<dbReference type="InParanoid" id="F4SEP1"/>
<feature type="region of interest" description="Disordered" evidence="1">
    <location>
        <begin position="292"/>
        <end position="329"/>
    </location>
</feature>
<feature type="compositionally biased region" description="Polar residues" evidence="1">
    <location>
        <begin position="137"/>
        <end position="149"/>
    </location>
</feature>
<evidence type="ECO:0000256" key="1">
    <source>
        <dbReference type="SAM" id="MobiDB-lite"/>
    </source>
</evidence>
<feature type="compositionally biased region" description="Basic and acidic residues" evidence="1">
    <location>
        <begin position="58"/>
        <end position="88"/>
    </location>
</feature>
<dbReference type="EMBL" id="GL883541">
    <property type="protein sequence ID" value="EGF96885.1"/>
    <property type="molecule type" value="Genomic_DNA"/>
</dbReference>
<protein>
    <submittedName>
        <fullName evidence="2">Uncharacterized protein</fullName>
    </submittedName>
</protein>
<gene>
    <name evidence="2" type="ORF">MELLADRAFT_114765</name>
</gene>
<evidence type="ECO:0000313" key="3">
    <source>
        <dbReference type="Proteomes" id="UP000001072"/>
    </source>
</evidence>
<dbReference type="KEGG" id="mlr:MELLADRAFT_114765"/>
<feature type="compositionally biased region" description="Polar residues" evidence="1">
    <location>
        <begin position="157"/>
        <end position="172"/>
    </location>
</feature>
<keyword evidence="3" id="KW-1185">Reference proteome</keyword>
<accession>F4SEP1</accession>
<feature type="compositionally biased region" description="Low complexity" evidence="1">
    <location>
        <begin position="89"/>
        <end position="100"/>
    </location>
</feature>
<feature type="region of interest" description="Disordered" evidence="1">
    <location>
        <begin position="1"/>
        <end position="177"/>
    </location>
</feature>
<dbReference type="HOGENOM" id="CLU_846090_0_0_1"/>
<dbReference type="AlphaFoldDB" id="F4SEP1"/>
<feature type="compositionally biased region" description="Basic and acidic residues" evidence="1">
    <location>
        <begin position="120"/>
        <end position="136"/>
    </location>
</feature>
<feature type="compositionally biased region" description="Basic and acidic residues" evidence="1">
    <location>
        <begin position="1"/>
        <end position="17"/>
    </location>
</feature>
<proteinExistence type="predicted"/>
<organism evidence="3">
    <name type="scientific">Melampsora larici-populina (strain 98AG31 / pathotype 3-4-7)</name>
    <name type="common">Poplar leaf rust fungus</name>
    <dbReference type="NCBI Taxonomy" id="747676"/>
    <lineage>
        <taxon>Eukaryota</taxon>
        <taxon>Fungi</taxon>
        <taxon>Dikarya</taxon>
        <taxon>Basidiomycota</taxon>
        <taxon>Pucciniomycotina</taxon>
        <taxon>Pucciniomycetes</taxon>
        <taxon>Pucciniales</taxon>
        <taxon>Melampsoraceae</taxon>
        <taxon>Melampsora</taxon>
    </lineage>
</organism>
<sequence length="329" mass="36256">MPPRKSDRVRAIEEKLGKPSYSDTVRRASSVGCATTRPHGRRSSIRSATTDHVGGPRKVTDDTPREQFHEVEKRTGIKPEQHKNHHDLSLLVEEQSSLVEDNPRRRGSTEEEPGLGSLLGRKEAASQDKQWIHRQEPNTAATQPTTRASTVDLFSGTDAQQQPEATKGTVQETGPCGRGVEERSVHAVLQSSVLQSNQRYQQNEQKQEKRQITVQNGPAPPRGASSDVNQFFTSTPSPFLTSRRILHQNDAVPIPNPVMLPMPAKVPAVARVEPIYVVQQVEPAKATSTLLSNPSAKKDKTHVVSEPVISTPLVNGNNIHHDQKTEPPI</sequence>
<dbReference type="VEuPathDB" id="FungiDB:MELLADRAFT_114765"/>
<feature type="compositionally biased region" description="Polar residues" evidence="1">
    <location>
        <begin position="195"/>
        <end position="204"/>
    </location>
</feature>
<dbReference type="RefSeq" id="XP_007419845.1">
    <property type="nucleotide sequence ID" value="XM_007419783.1"/>
</dbReference>
<feature type="compositionally biased region" description="Basic and acidic residues" evidence="1">
    <location>
        <begin position="319"/>
        <end position="329"/>
    </location>
</feature>
<dbReference type="GeneID" id="18925464"/>
<evidence type="ECO:0000313" key="2">
    <source>
        <dbReference type="EMBL" id="EGF96885.1"/>
    </source>
</evidence>
<feature type="region of interest" description="Disordered" evidence="1">
    <location>
        <begin position="195"/>
        <end position="228"/>
    </location>
</feature>
<name>F4SEP1_MELLP</name>
<dbReference type="Proteomes" id="UP000001072">
    <property type="component" value="Unassembled WGS sequence"/>
</dbReference>
<reference evidence="3" key="1">
    <citation type="journal article" date="2011" name="Proc. Natl. Acad. Sci. U.S.A.">
        <title>Obligate biotrophy features unraveled by the genomic analysis of rust fungi.</title>
        <authorList>
            <person name="Duplessis S."/>
            <person name="Cuomo C.A."/>
            <person name="Lin Y.-C."/>
            <person name="Aerts A."/>
            <person name="Tisserant E."/>
            <person name="Veneault-Fourrey C."/>
            <person name="Joly D.L."/>
            <person name="Hacquard S."/>
            <person name="Amselem J."/>
            <person name="Cantarel B.L."/>
            <person name="Chiu R."/>
            <person name="Coutinho P.M."/>
            <person name="Feau N."/>
            <person name="Field M."/>
            <person name="Frey P."/>
            <person name="Gelhaye E."/>
            <person name="Goldberg J."/>
            <person name="Grabherr M.G."/>
            <person name="Kodira C.D."/>
            <person name="Kohler A."/>
            <person name="Kuees U."/>
            <person name="Lindquist E.A."/>
            <person name="Lucas S.M."/>
            <person name="Mago R."/>
            <person name="Mauceli E."/>
            <person name="Morin E."/>
            <person name="Murat C."/>
            <person name="Pangilinan J.L."/>
            <person name="Park R."/>
            <person name="Pearson M."/>
            <person name="Quesneville H."/>
            <person name="Rouhier N."/>
            <person name="Sakthikumar S."/>
            <person name="Salamov A.A."/>
            <person name="Schmutz J."/>
            <person name="Selles B."/>
            <person name="Shapiro H."/>
            <person name="Tanguay P."/>
            <person name="Tuskan G.A."/>
            <person name="Henrissat B."/>
            <person name="Van de Peer Y."/>
            <person name="Rouze P."/>
            <person name="Ellis J.G."/>
            <person name="Dodds P.N."/>
            <person name="Schein J.E."/>
            <person name="Zhong S."/>
            <person name="Hamelin R.C."/>
            <person name="Grigoriev I.V."/>
            <person name="Szabo L.J."/>
            <person name="Martin F."/>
        </authorList>
    </citation>
    <scope>NUCLEOTIDE SEQUENCE [LARGE SCALE GENOMIC DNA]</scope>
    <source>
        <strain evidence="3">98AG31 / pathotype 3-4-7</strain>
    </source>
</reference>
<feature type="non-terminal residue" evidence="2">
    <location>
        <position position="329"/>
    </location>
</feature>